<evidence type="ECO:0000259" key="2">
    <source>
        <dbReference type="Pfam" id="PF02525"/>
    </source>
</evidence>
<sequence>MKTLVIVSHPDLLNSRINKRWVEELNKYNKEITVHDIYKEYPDGNINVAREQALVEEHSSIIFQFPLQWFSTPPLLKKWLDDVLSYGWAYGSTGKALVERNIGLAISAGIRKRDFHEEGKYKFTLEEITVPFKATALYTGATFLPTFAVYGAESELSDQEVEQSAPEYVSHIFNQAKV</sequence>
<dbReference type="InterPro" id="IPR003680">
    <property type="entry name" value="Flavodoxin_fold"/>
</dbReference>
<keyword evidence="4" id="KW-1185">Reference proteome</keyword>
<accession>A0ABV2PDD5</accession>
<dbReference type="Pfam" id="PF02525">
    <property type="entry name" value="Flavodoxin_2"/>
    <property type="match status" value="1"/>
</dbReference>
<gene>
    <name evidence="3" type="ORF">ABIA69_000101</name>
</gene>
<feature type="domain" description="Flavodoxin-like fold" evidence="2">
    <location>
        <begin position="1"/>
        <end position="171"/>
    </location>
</feature>
<evidence type="ECO:0000256" key="1">
    <source>
        <dbReference type="ARBA" id="ARBA00023002"/>
    </source>
</evidence>
<keyword evidence="1" id="KW-0560">Oxidoreductase</keyword>
<proteinExistence type="predicted"/>
<dbReference type="EMBL" id="JBEPSB010000001">
    <property type="protein sequence ID" value="MET4558958.1"/>
    <property type="molecule type" value="Genomic_DNA"/>
</dbReference>
<dbReference type="Proteomes" id="UP001549363">
    <property type="component" value="Unassembled WGS sequence"/>
</dbReference>
<evidence type="ECO:0000313" key="3">
    <source>
        <dbReference type="EMBL" id="MET4558958.1"/>
    </source>
</evidence>
<protein>
    <submittedName>
        <fullName evidence="3">NADPH-quinone reductase</fullName>
    </submittedName>
</protein>
<dbReference type="InterPro" id="IPR029039">
    <property type="entry name" value="Flavoprotein-like_sf"/>
</dbReference>
<dbReference type="Gene3D" id="3.40.50.360">
    <property type="match status" value="1"/>
</dbReference>
<reference evidence="3 4" key="1">
    <citation type="submission" date="2024-06" db="EMBL/GenBank/DDBJ databases">
        <title>Sorghum-associated microbial communities from plants grown in Nebraska, USA.</title>
        <authorList>
            <person name="Schachtman D."/>
        </authorList>
    </citation>
    <scope>NUCLEOTIDE SEQUENCE [LARGE SCALE GENOMIC DNA]</scope>
    <source>
        <strain evidence="3 4">736</strain>
    </source>
</reference>
<dbReference type="PANTHER" id="PTHR47307">
    <property type="entry name" value="GLUTATHIONE-REGULATED POTASSIUM-EFFLUX SYSTEM ANCILLARY PROTEIN KEFG"/>
    <property type="match status" value="1"/>
</dbReference>
<dbReference type="PANTHER" id="PTHR47307:SF1">
    <property type="entry name" value="GLUTATHIONE-REGULATED POTASSIUM-EFFLUX SYSTEM ANCILLARY PROTEIN KEFG"/>
    <property type="match status" value="1"/>
</dbReference>
<dbReference type="RefSeq" id="WP_054769974.1">
    <property type="nucleotide sequence ID" value="NZ_JBEPSB010000001.1"/>
</dbReference>
<comment type="caution">
    <text evidence="3">The sequence shown here is derived from an EMBL/GenBank/DDBJ whole genome shotgun (WGS) entry which is preliminary data.</text>
</comment>
<organism evidence="3 4">
    <name type="scientific">Lysinibacillus parviboronicapiens</name>
    <dbReference type="NCBI Taxonomy" id="436516"/>
    <lineage>
        <taxon>Bacteria</taxon>
        <taxon>Bacillati</taxon>
        <taxon>Bacillota</taxon>
        <taxon>Bacilli</taxon>
        <taxon>Bacillales</taxon>
        <taxon>Bacillaceae</taxon>
        <taxon>Lysinibacillus</taxon>
    </lineage>
</organism>
<name>A0ABV2PDD5_9BACI</name>
<dbReference type="SUPFAM" id="SSF52218">
    <property type="entry name" value="Flavoproteins"/>
    <property type="match status" value="1"/>
</dbReference>
<dbReference type="InterPro" id="IPR046980">
    <property type="entry name" value="KefG/KefF"/>
</dbReference>
<evidence type="ECO:0000313" key="4">
    <source>
        <dbReference type="Proteomes" id="UP001549363"/>
    </source>
</evidence>